<dbReference type="AlphaFoldDB" id="A0A1Y2IN33"/>
<reference evidence="2 3" key="1">
    <citation type="journal article" date="2015" name="Biotechnol. Biofuels">
        <title>Enhanced degradation of softwood versus hardwood by the white-rot fungus Pycnoporus coccineus.</title>
        <authorList>
            <person name="Couturier M."/>
            <person name="Navarro D."/>
            <person name="Chevret D."/>
            <person name="Henrissat B."/>
            <person name="Piumi F."/>
            <person name="Ruiz-Duenas F.J."/>
            <person name="Martinez A.T."/>
            <person name="Grigoriev I.V."/>
            <person name="Riley R."/>
            <person name="Lipzen A."/>
            <person name="Berrin J.G."/>
            <person name="Master E.R."/>
            <person name="Rosso M.N."/>
        </authorList>
    </citation>
    <scope>NUCLEOTIDE SEQUENCE [LARGE SCALE GENOMIC DNA]</scope>
    <source>
        <strain evidence="2 3">BRFM310</strain>
    </source>
</reference>
<dbReference type="EMBL" id="KZ084105">
    <property type="protein sequence ID" value="OSD02515.1"/>
    <property type="molecule type" value="Genomic_DNA"/>
</dbReference>
<name>A0A1Y2IN33_TRAC3</name>
<sequence length="246" mass="26010">MYIATNAANSAPTIVAVEGCTVTLAASASNALQPRPAPIHGTMPAVGCRTWLRRRPTLYRPWRQSINANDHDPTARPHPPSPSACASPKRTSDSTLVGSPNAGPRYAAGVISTATRAGEGAAAAYCSANANRAMDRSRASQESALSPREQAELLLPSWSVSFERGSIGPPRVAICRTRHTHEAHDGSDGCVPDVLCARHGPIPCTVHSVALACAVPAIPMARCMRRFCASAYKRNARDDDIIGPEI</sequence>
<gene>
    <name evidence="2" type="ORF">PYCCODRAFT_1425338</name>
</gene>
<protein>
    <submittedName>
        <fullName evidence="2">Uncharacterized protein</fullName>
    </submittedName>
</protein>
<dbReference type="Proteomes" id="UP000193067">
    <property type="component" value="Unassembled WGS sequence"/>
</dbReference>
<proteinExistence type="predicted"/>
<organism evidence="2 3">
    <name type="scientific">Trametes coccinea (strain BRFM310)</name>
    <name type="common">Pycnoporus coccineus</name>
    <dbReference type="NCBI Taxonomy" id="1353009"/>
    <lineage>
        <taxon>Eukaryota</taxon>
        <taxon>Fungi</taxon>
        <taxon>Dikarya</taxon>
        <taxon>Basidiomycota</taxon>
        <taxon>Agaricomycotina</taxon>
        <taxon>Agaricomycetes</taxon>
        <taxon>Polyporales</taxon>
        <taxon>Polyporaceae</taxon>
        <taxon>Trametes</taxon>
    </lineage>
</organism>
<evidence type="ECO:0000313" key="3">
    <source>
        <dbReference type="Proteomes" id="UP000193067"/>
    </source>
</evidence>
<feature type="region of interest" description="Disordered" evidence="1">
    <location>
        <begin position="65"/>
        <end position="104"/>
    </location>
</feature>
<evidence type="ECO:0000313" key="2">
    <source>
        <dbReference type="EMBL" id="OSD02515.1"/>
    </source>
</evidence>
<accession>A0A1Y2IN33</accession>
<evidence type="ECO:0000256" key="1">
    <source>
        <dbReference type="SAM" id="MobiDB-lite"/>
    </source>
</evidence>
<keyword evidence="3" id="KW-1185">Reference proteome</keyword>